<name>A0A450Y9N7_9GAMM</name>
<protein>
    <submittedName>
        <fullName evidence="1">Transposase</fullName>
    </submittedName>
</protein>
<reference evidence="1" key="1">
    <citation type="submission" date="2019-02" db="EMBL/GenBank/DDBJ databases">
        <authorList>
            <person name="Gruber-Vodicka R. H."/>
            <person name="Seah K. B. B."/>
        </authorList>
    </citation>
    <scope>NUCLEOTIDE SEQUENCE</scope>
    <source>
        <strain evidence="1">BECK_BZ125</strain>
        <strain evidence="2">BECK_BZ126</strain>
    </source>
</reference>
<dbReference type="InterPro" id="IPR047650">
    <property type="entry name" value="Transpos_IS110"/>
</dbReference>
<accession>A0A450Y9N7</accession>
<gene>
    <name evidence="1" type="ORF">BECKTC1821E_GA0114239_100214</name>
    <name evidence="2" type="ORF">BECKTC1821F_GA0114240_100214</name>
</gene>
<sequence>MITTTIPESRGYIGKSVLYMAMELSNATWKLGFSNAERNRIVTLDAGDWIALSKQIDLARKKLHLPEGCRIVSCYEAGRGGFWIHRMLEENGILNLIFDSSSMEVNRRRRRTKTDKVDVDALLRLLQRYLNGERKAVSVVRVPTAQEEDQRRLNREREQLIKERSAPSTRIKSLLALLGIRMKITKNFPSELEKTTKDASGNELMPQLKAELLREYKRYQLVVEQIKILHDEQKRRVKEEKTQVIEQIIGLMLFKGIGWQSSWILVMEFFLDGENLKIGAN</sequence>
<dbReference type="PANTHER" id="PTHR33055">
    <property type="entry name" value="TRANSPOSASE FOR INSERTION SEQUENCE ELEMENT IS1111A"/>
    <property type="match status" value="1"/>
</dbReference>
<proteinExistence type="predicted"/>
<dbReference type="EMBL" id="CAADFT010000002">
    <property type="protein sequence ID" value="VFK38241.1"/>
    <property type="molecule type" value="Genomic_DNA"/>
</dbReference>
<dbReference type="GO" id="GO:0004803">
    <property type="term" value="F:transposase activity"/>
    <property type="evidence" value="ECO:0007669"/>
    <property type="project" value="InterPro"/>
</dbReference>
<evidence type="ECO:0000313" key="1">
    <source>
        <dbReference type="EMBL" id="VFK38241.1"/>
    </source>
</evidence>
<dbReference type="EMBL" id="CAADFW010000002">
    <property type="protein sequence ID" value="VFK53127.1"/>
    <property type="molecule type" value="Genomic_DNA"/>
</dbReference>
<dbReference type="GO" id="GO:0006313">
    <property type="term" value="P:DNA transposition"/>
    <property type="evidence" value="ECO:0007669"/>
    <property type="project" value="InterPro"/>
</dbReference>
<dbReference type="PANTHER" id="PTHR33055:SF3">
    <property type="entry name" value="PUTATIVE TRANSPOSASE FOR IS117-RELATED"/>
    <property type="match status" value="1"/>
</dbReference>
<dbReference type="GO" id="GO:0003677">
    <property type="term" value="F:DNA binding"/>
    <property type="evidence" value="ECO:0007669"/>
    <property type="project" value="InterPro"/>
</dbReference>
<dbReference type="AlphaFoldDB" id="A0A450Y9N7"/>
<evidence type="ECO:0000313" key="2">
    <source>
        <dbReference type="EMBL" id="VFK53127.1"/>
    </source>
</evidence>
<organism evidence="1">
    <name type="scientific">Candidatus Kentrum sp. TC</name>
    <dbReference type="NCBI Taxonomy" id="2126339"/>
    <lineage>
        <taxon>Bacteria</taxon>
        <taxon>Pseudomonadati</taxon>
        <taxon>Pseudomonadota</taxon>
        <taxon>Gammaproteobacteria</taxon>
        <taxon>Candidatus Kentrum</taxon>
    </lineage>
</organism>